<protein>
    <recommendedName>
        <fullName evidence="4">Integral membrane protein</fullName>
    </recommendedName>
</protein>
<keyword evidence="1" id="KW-1133">Transmembrane helix</keyword>
<name>A0ABX8XSP4_9ACTN</name>
<feature type="transmembrane region" description="Helical" evidence="1">
    <location>
        <begin position="53"/>
        <end position="71"/>
    </location>
</feature>
<dbReference type="RefSeq" id="WP_220647516.1">
    <property type="nucleotide sequence ID" value="NZ_CP080647.1"/>
</dbReference>
<reference evidence="2 3" key="1">
    <citation type="submission" date="2021-08" db="EMBL/GenBank/DDBJ databases">
        <authorList>
            <person name="Ping M."/>
        </authorList>
    </citation>
    <scope>NUCLEOTIDE SEQUENCE [LARGE SCALE GENOMIC DNA]</scope>
    <source>
        <strain evidence="2 3">MG28</strain>
    </source>
</reference>
<evidence type="ECO:0000256" key="1">
    <source>
        <dbReference type="SAM" id="Phobius"/>
    </source>
</evidence>
<evidence type="ECO:0000313" key="3">
    <source>
        <dbReference type="Proteomes" id="UP000827138"/>
    </source>
</evidence>
<dbReference type="EMBL" id="CP080647">
    <property type="protein sequence ID" value="QYX78644.1"/>
    <property type="molecule type" value="Genomic_DNA"/>
</dbReference>
<evidence type="ECO:0008006" key="4">
    <source>
        <dbReference type="Google" id="ProtNLM"/>
    </source>
</evidence>
<evidence type="ECO:0000313" key="2">
    <source>
        <dbReference type="EMBL" id="QYX78644.1"/>
    </source>
</evidence>
<dbReference type="Proteomes" id="UP000827138">
    <property type="component" value="Chromosome"/>
</dbReference>
<keyword evidence="1" id="KW-0472">Membrane</keyword>
<feature type="transmembrane region" description="Helical" evidence="1">
    <location>
        <begin position="76"/>
        <end position="95"/>
    </location>
</feature>
<feature type="transmembrane region" description="Helical" evidence="1">
    <location>
        <begin position="101"/>
        <end position="128"/>
    </location>
</feature>
<keyword evidence="3" id="KW-1185">Reference proteome</keyword>
<gene>
    <name evidence="2" type="ORF">K1J60_20745</name>
</gene>
<feature type="transmembrane region" description="Helical" evidence="1">
    <location>
        <begin position="12"/>
        <end position="33"/>
    </location>
</feature>
<organism evidence="2 3">
    <name type="scientific">Streptomyces akebiae</name>
    <dbReference type="NCBI Taxonomy" id="2865673"/>
    <lineage>
        <taxon>Bacteria</taxon>
        <taxon>Bacillati</taxon>
        <taxon>Actinomycetota</taxon>
        <taxon>Actinomycetes</taxon>
        <taxon>Kitasatosporales</taxon>
        <taxon>Streptomycetaceae</taxon>
        <taxon>Streptomyces</taxon>
    </lineage>
</organism>
<proteinExistence type="predicted"/>
<keyword evidence="1" id="KW-0812">Transmembrane</keyword>
<accession>A0ABX8XSP4</accession>
<sequence length="140" mass="14899">MSQRLQHPFKSWSQLRPALVTAASALALWALWLGSDQRRDLLPDGSSTGPYEAWQVLGLVLTLLVPVYWAASRRHIAGAVVGTTAGLTVASFYDWSDDASGLYVIGVTMVMLGTIAVTTGVSFLIAAIGSRPRPTAPVTS</sequence>